<protein>
    <submittedName>
        <fullName evidence="7">Chlorophyll a/b-binding protein II 2</fullName>
    </submittedName>
</protein>
<keyword evidence="3" id="KW-0602">Photosynthesis</keyword>
<keyword evidence="5" id="KW-0157">Chromophore</keyword>
<sequence>MKLSNRVAICTSVAVNVALAGFLCLRSSSPAVGTGIRAAAKSGNALSSRSAAMMSLSKSQRASGMKNAAFNQPARFQALQQVGALAHQSGAKSVEDFRTLAQGVVCQLGKENGNQALLNACNVEWYGPDRPKWLPDAFLAGVPDYLTGEYPGDYGWDALGLSSDPETFANYREAELLHARWAMLGALGCIFPEILAMNYGVGLEEPVWFKAGALVLNDKSIDYLGSPQLVHASSIIAIAAAQVLLMGGAEAYRASGVAPNGEEFDKMHPGGYYFNPLKFGKDEADLAELKVKEIKNGRLAMFSMLGFYIQAATTGNGPLQNLVDHRADAANENIFKYVFTSPEPVL</sequence>
<dbReference type="GO" id="GO:0009507">
    <property type="term" value="C:chloroplast"/>
    <property type="evidence" value="ECO:0007669"/>
    <property type="project" value="UniProtKB-SubCell"/>
</dbReference>
<reference evidence="7" key="1">
    <citation type="journal article" date="2003" name="Proc. Natl. Acad. Sci. U.S.A.">
        <title>Lateral gene transfer and the evolution of plastid-targeted proteins in the secondary plastid-containing alga Bigelowiella natans.</title>
        <authorList>
            <person name="Archibald J.M."/>
            <person name="Rogers M.B."/>
            <person name="Toop M."/>
            <person name="Ishida K."/>
            <person name="Keeling P.J."/>
        </authorList>
    </citation>
    <scope>NUCLEOTIDE SEQUENCE</scope>
    <source>
        <strain evidence="7">CCMP 621</strain>
    </source>
</reference>
<accession>Q7XYQ6</accession>
<keyword evidence="2" id="KW-0150">Chloroplast</keyword>
<keyword evidence="4" id="KW-0934">Plastid</keyword>
<keyword evidence="5" id="KW-0148">Chlorophyll</keyword>
<dbReference type="SUPFAM" id="SSF103511">
    <property type="entry name" value="Chlorophyll a-b binding protein"/>
    <property type="match status" value="1"/>
</dbReference>
<feature type="binding site" evidence="5">
    <location>
        <position position="325"/>
    </location>
    <ligand>
        <name>chlorophyll a</name>
        <dbReference type="ChEBI" id="CHEBI:58416"/>
        <label>1</label>
    </ligand>
</feature>
<feature type="signal peptide" evidence="6">
    <location>
        <begin position="1"/>
        <end position="20"/>
    </location>
</feature>
<dbReference type="AlphaFoldDB" id="Q7XYQ6"/>
<feature type="binding site" evidence="5">
    <location>
        <position position="175"/>
    </location>
    <ligand>
        <name>chlorophyll a</name>
        <dbReference type="ChEBI" id="CHEBI:58416"/>
        <label>1</label>
    </ligand>
</feature>
<feature type="binding site" description="axial binding residue" evidence="5">
    <location>
        <position position="230"/>
    </location>
    <ligand>
        <name>chlorophyll b</name>
        <dbReference type="ChEBI" id="CHEBI:61721"/>
        <label>1</label>
    </ligand>
    <ligandPart>
        <name>Mg</name>
        <dbReference type="ChEBI" id="CHEBI:25107"/>
    </ligandPart>
</feature>
<feature type="binding site" description="axial binding residue" evidence="5">
    <location>
        <position position="250"/>
    </location>
    <ligand>
        <name>chlorophyll b</name>
        <dbReference type="ChEBI" id="CHEBI:61721"/>
        <label>1</label>
    </ligand>
    <ligandPart>
        <name>Mg</name>
        <dbReference type="ChEBI" id="CHEBI:25107"/>
    </ligandPart>
</feature>
<dbReference type="Gene3D" id="1.10.3460.10">
    <property type="entry name" value="Chlorophyll a/b binding protein domain"/>
    <property type="match status" value="1"/>
</dbReference>
<feature type="binding site" evidence="5">
    <location>
        <position position="310"/>
    </location>
    <ligand>
        <name>chlorophyll a</name>
        <dbReference type="ChEBI" id="CHEBI:58416"/>
        <label>1</label>
    </ligand>
</feature>
<dbReference type="GO" id="GO:0016020">
    <property type="term" value="C:membrane"/>
    <property type="evidence" value="ECO:0007669"/>
    <property type="project" value="InterPro"/>
</dbReference>
<dbReference type="InterPro" id="IPR022796">
    <property type="entry name" value="Chloroa_b-bind"/>
</dbReference>
<evidence type="ECO:0000313" key="7">
    <source>
        <dbReference type="EMBL" id="AAP79138.1"/>
    </source>
</evidence>
<comment type="subcellular location">
    <subcellularLocation>
        <location evidence="1">Plastid</location>
        <location evidence="1">Chloroplast</location>
    </subcellularLocation>
</comment>
<dbReference type="GO" id="GO:0009765">
    <property type="term" value="P:photosynthesis, light harvesting"/>
    <property type="evidence" value="ECO:0007669"/>
    <property type="project" value="InterPro"/>
</dbReference>
<feature type="binding site" description="axial binding residue" evidence="5">
    <location>
        <position position="242"/>
    </location>
    <ligand>
        <name>chlorophyll b</name>
        <dbReference type="ChEBI" id="CHEBI:61721"/>
        <label>1</label>
    </ligand>
    <ligandPart>
        <name>Mg</name>
        <dbReference type="ChEBI" id="CHEBI:25107"/>
    </ligandPart>
</feature>
<feature type="binding site" evidence="5">
    <location>
        <position position="293"/>
    </location>
    <ligand>
        <name>chlorophyll a</name>
        <dbReference type="ChEBI" id="CHEBI:58416"/>
        <label>1</label>
    </ligand>
</feature>
<dbReference type="InterPro" id="IPR001344">
    <property type="entry name" value="Chloro_AB-bd_pln"/>
</dbReference>
<name>Q7XYQ6_BIGNA</name>
<feature type="binding site" evidence="5">
    <location>
        <position position="292"/>
    </location>
    <ligand>
        <name>chlorophyll a</name>
        <dbReference type="ChEBI" id="CHEBI:58416"/>
        <label>1</label>
    </ligand>
</feature>
<feature type="binding site" description="axial binding residue" evidence="5">
    <location>
        <position position="180"/>
    </location>
    <ligand>
        <name>chlorophyll b</name>
        <dbReference type="ChEBI" id="CHEBI:61721"/>
        <label>1</label>
    </ligand>
    <ligandPart>
        <name>Mg</name>
        <dbReference type="ChEBI" id="CHEBI:25107"/>
    </ligandPart>
</feature>
<evidence type="ECO:0000256" key="5">
    <source>
        <dbReference type="PIRSR" id="PIRSR601344-1"/>
    </source>
</evidence>
<feature type="binding site" evidence="5">
    <location>
        <position position="296"/>
    </location>
    <ligand>
        <name>chlorophyll a</name>
        <dbReference type="ChEBI" id="CHEBI:58416"/>
        <label>1</label>
    </ligand>
</feature>
<feature type="binding site" evidence="5">
    <location>
        <position position="162"/>
    </location>
    <ligand>
        <name>chlorophyll a</name>
        <dbReference type="ChEBI" id="CHEBI:58416"/>
        <label>1</label>
    </ligand>
</feature>
<dbReference type="PANTHER" id="PTHR21649">
    <property type="entry name" value="CHLOROPHYLL A/B BINDING PROTEIN"/>
    <property type="match status" value="1"/>
</dbReference>
<evidence type="ECO:0000256" key="1">
    <source>
        <dbReference type="ARBA" id="ARBA00004229"/>
    </source>
</evidence>
<evidence type="ECO:0000256" key="6">
    <source>
        <dbReference type="SAM" id="SignalP"/>
    </source>
</evidence>
<evidence type="ECO:0000256" key="2">
    <source>
        <dbReference type="ARBA" id="ARBA00022528"/>
    </source>
</evidence>
<dbReference type="GO" id="GO:0016168">
    <property type="term" value="F:chlorophyll binding"/>
    <property type="evidence" value="ECO:0007669"/>
    <property type="project" value="UniProtKB-KW"/>
</dbReference>
<feature type="binding site" evidence="5">
    <location>
        <position position="178"/>
    </location>
    <ligand>
        <name>chlorophyll a</name>
        <dbReference type="ChEBI" id="CHEBI:58416"/>
        <label>1</label>
    </ligand>
</feature>
<keyword evidence="6" id="KW-0732">Signal</keyword>
<feature type="binding site" description="axial binding residue" evidence="5">
    <location>
        <position position="156"/>
    </location>
    <ligand>
        <name>chlorophyll b</name>
        <dbReference type="ChEBI" id="CHEBI:61721"/>
        <label>2</label>
    </ligand>
    <ligandPart>
        <name>Mg</name>
        <dbReference type="ChEBI" id="CHEBI:25107"/>
    </ligandPart>
</feature>
<organism evidence="7">
    <name type="scientific">Bigelowiella natans</name>
    <name type="common">Pedinomonas minutissima</name>
    <name type="synonym">Chlorarachnion sp. (strain CCMP621)</name>
    <dbReference type="NCBI Taxonomy" id="227086"/>
    <lineage>
        <taxon>Eukaryota</taxon>
        <taxon>Sar</taxon>
        <taxon>Rhizaria</taxon>
        <taxon>Cercozoa</taxon>
        <taxon>Chlorarachniophyceae</taxon>
        <taxon>Bigelowiella</taxon>
    </lineage>
</organism>
<feature type="binding site" description="axial binding residue" evidence="5">
    <location>
        <position position="234"/>
    </location>
    <ligand>
        <name>chlorophyll a</name>
        <dbReference type="ChEBI" id="CHEBI:58416"/>
        <label>5</label>
    </ligand>
    <ligandPart>
        <name>Mg</name>
        <dbReference type="ChEBI" id="CHEBI:25107"/>
    </ligandPart>
</feature>
<evidence type="ECO:0000256" key="3">
    <source>
        <dbReference type="ARBA" id="ARBA00022531"/>
    </source>
</evidence>
<feature type="chain" id="PRO_5004297075" evidence="6">
    <location>
        <begin position="21"/>
        <end position="346"/>
    </location>
</feature>
<feature type="binding site" evidence="5">
    <location>
        <position position="224"/>
    </location>
    <ligand>
        <name>chlorophyll a</name>
        <dbReference type="ChEBI" id="CHEBI:58416"/>
        <label>1</label>
    </ligand>
</feature>
<evidence type="ECO:0000256" key="4">
    <source>
        <dbReference type="ARBA" id="ARBA00022640"/>
    </source>
</evidence>
<feature type="binding site" evidence="5">
    <location>
        <position position="298"/>
    </location>
    <ligand>
        <name>chlorophyll a</name>
        <dbReference type="ChEBI" id="CHEBI:58416"/>
        <label>1</label>
    </ligand>
</feature>
<proteinExistence type="evidence at transcript level"/>
<dbReference type="EMBL" id="AY267624">
    <property type="protein sequence ID" value="AAP79138.1"/>
    <property type="molecule type" value="mRNA"/>
</dbReference>
<dbReference type="Pfam" id="PF00504">
    <property type="entry name" value="Chloroa_b-bind"/>
    <property type="match status" value="1"/>
</dbReference>